<proteinExistence type="predicted"/>
<sequence length="410" mass="47056">MLAHSKRPRKQKIVWDSNDFIACIATDDQLVQTHGTQGSNLAGMDKDEENEVDVQKAALAQALHQIHEIKIPQCEFSEALQFKKALLSKKNIQVSNALTRYDVLSNMYSLDKEDRDYCKKEGINPFFLSWYFTNASRTNTDDFFAPSQLSFVGLDPKTFQKLGQHYDRKVKLYGEKFGYETSDLAPNVARFRHVTSVPASYTCFFPRPPKVATRRKSQMESKVIEATFQIRQEVVNLHAQGALLITKQLEDMRFAQKVNEKVDFGTKAEKESIEPASKRFKEDLPSIDDLPPKIRQLAAVLDDIGFDSEPEESPRVTDEFLGSVKKQAAILKVRSLFPEVRPRGERLGRLQQRIKERKNKQTLFSSKNLSSPTSNSAERNERIMVVDFEKHNEIENDDYVIPAIPFFKKR</sequence>
<protein>
    <submittedName>
        <fullName evidence="2">Uncharacterized protein</fullName>
    </submittedName>
</protein>
<dbReference type="WBParaSite" id="PS1159_v2.g728.t1">
    <property type="protein sequence ID" value="PS1159_v2.g728.t1"/>
    <property type="gene ID" value="PS1159_v2.g728"/>
</dbReference>
<reference evidence="2" key="1">
    <citation type="submission" date="2022-11" db="UniProtKB">
        <authorList>
            <consortium name="WormBaseParasite"/>
        </authorList>
    </citation>
    <scope>IDENTIFICATION</scope>
</reference>
<evidence type="ECO:0000313" key="2">
    <source>
        <dbReference type="WBParaSite" id="PS1159_v2.g728.t1"/>
    </source>
</evidence>
<dbReference type="Proteomes" id="UP000887580">
    <property type="component" value="Unplaced"/>
</dbReference>
<evidence type="ECO:0000313" key="1">
    <source>
        <dbReference type="Proteomes" id="UP000887580"/>
    </source>
</evidence>
<name>A0AC35GNS4_9BILA</name>
<organism evidence="1 2">
    <name type="scientific">Panagrolaimus sp. PS1159</name>
    <dbReference type="NCBI Taxonomy" id="55785"/>
    <lineage>
        <taxon>Eukaryota</taxon>
        <taxon>Metazoa</taxon>
        <taxon>Ecdysozoa</taxon>
        <taxon>Nematoda</taxon>
        <taxon>Chromadorea</taxon>
        <taxon>Rhabditida</taxon>
        <taxon>Tylenchina</taxon>
        <taxon>Panagrolaimomorpha</taxon>
        <taxon>Panagrolaimoidea</taxon>
        <taxon>Panagrolaimidae</taxon>
        <taxon>Panagrolaimus</taxon>
    </lineage>
</organism>
<accession>A0AC35GNS4</accession>